<dbReference type="Proteomes" id="UP001228905">
    <property type="component" value="Unassembled WGS sequence"/>
</dbReference>
<keyword evidence="1" id="KW-0732">Signal</keyword>
<protein>
    <submittedName>
        <fullName evidence="2">Uncharacterized protein</fullName>
    </submittedName>
</protein>
<gene>
    <name evidence="2" type="ORF">QO010_004314</name>
</gene>
<reference evidence="2 3" key="1">
    <citation type="submission" date="2023-07" db="EMBL/GenBank/DDBJ databases">
        <title>Genomic Encyclopedia of Type Strains, Phase IV (KMG-IV): sequencing the most valuable type-strain genomes for metagenomic binning, comparative biology and taxonomic classification.</title>
        <authorList>
            <person name="Goeker M."/>
        </authorList>
    </citation>
    <scope>NUCLEOTIDE SEQUENCE [LARGE SCALE GENOMIC DNA]</scope>
    <source>
        <strain evidence="2 3">DSM 18695</strain>
    </source>
</reference>
<accession>A0ABU0IWZ2</accession>
<dbReference type="EMBL" id="JAUSVS010000012">
    <property type="protein sequence ID" value="MDQ0466519.1"/>
    <property type="molecule type" value="Genomic_DNA"/>
</dbReference>
<name>A0ABU0IWZ2_9CAUL</name>
<keyword evidence="3" id="KW-1185">Reference proteome</keyword>
<comment type="caution">
    <text evidence="2">The sequence shown here is derived from an EMBL/GenBank/DDBJ whole genome shotgun (WGS) entry which is preliminary data.</text>
</comment>
<sequence>MIVRASALACALSLAAAGADGEPAGVPQTAFDAFKTFCAAYQGDNAAAEAQARAMGFTASLKHYGGDPAAPPTPILTPPAPAAYDLVFLGDRDEARGARATRCRIIVTDPDHALAKGANAWPGIQPTRTFGPQATYIYRQTPTGRVALSQPDSNLPANIQGGEMRVLIVTAGPQISVVDLATYIPDPPQAAAAKP</sequence>
<organism evidence="2 3">
    <name type="scientific">Caulobacter ginsengisoli</name>
    <dbReference type="NCBI Taxonomy" id="400775"/>
    <lineage>
        <taxon>Bacteria</taxon>
        <taxon>Pseudomonadati</taxon>
        <taxon>Pseudomonadota</taxon>
        <taxon>Alphaproteobacteria</taxon>
        <taxon>Caulobacterales</taxon>
        <taxon>Caulobacteraceae</taxon>
        <taxon>Caulobacter</taxon>
    </lineage>
</organism>
<proteinExistence type="predicted"/>
<evidence type="ECO:0000256" key="1">
    <source>
        <dbReference type="SAM" id="SignalP"/>
    </source>
</evidence>
<dbReference type="RefSeq" id="WP_307352625.1">
    <property type="nucleotide sequence ID" value="NZ_JAUSVS010000012.1"/>
</dbReference>
<feature type="signal peptide" evidence="1">
    <location>
        <begin position="1"/>
        <end position="19"/>
    </location>
</feature>
<evidence type="ECO:0000313" key="3">
    <source>
        <dbReference type="Proteomes" id="UP001228905"/>
    </source>
</evidence>
<evidence type="ECO:0000313" key="2">
    <source>
        <dbReference type="EMBL" id="MDQ0466519.1"/>
    </source>
</evidence>
<feature type="chain" id="PRO_5047374965" evidence="1">
    <location>
        <begin position="20"/>
        <end position="195"/>
    </location>
</feature>